<dbReference type="AlphaFoldDB" id="A0A0K6GY77"/>
<dbReference type="InterPro" id="IPR000866">
    <property type="entry name" value="AhpC/TSA"/>
</dbReference>
<dbReference type="InterPro" id="IPR017937">
    <property type="entry name" value="Thioredoxin_CS"/>
</dbReference>
<feature type="signal peptide" evidence="2">
    <location>
        <begin position="1"/>
        <end position="20"/>
    </location>
</feature>
<name>A0A0K6GY77_9NEIS</name>
<dbReference type="OrthoDB" id="9811352at2"/>
<dbReference type="Proteomes" id="UP000243535">
    <property type="component" value="Unassembled WGS sequence"/>
</dbReference>
<proteinExistence type="predicted"/>
<protein>
    <submittedName>
        <fullName evidence="4">Thiol-disulfide isomerase or thioredoxin</fullName>
    </submittedName>
</protein>
<dbReference type="PROSITE" id="PS00194">
    <property type="entry name" value="THIOREDOXIN_1"/>
    <property type="match status" value="1"/>
</dbReference>
<dbReference type="InterPro" id="IPR036249">
    <property type="entry name" value="Thioredoxin-like_sf"/>
</dbReference>
<dbReference type="RefSeq" id="WP_055433975.1">
    <property type="nucleotide sequence ID" value="NZ_CYHA01000003.1"/>
</dbReference>
<dbReference type="GO" id="GO:0016853">
    <property type="term" value="F:isomerase activity"/>
    <property type="evidence" value="ECO:0007669"/>
    <property type="project" value="UniProtKB-KW"/>
</dbReference>
<dbReference type="EMBL" id="CYHA01000003">
    <property type="protein sequence ID" value="CUA83681.1"/>
    <property type="molecule type" value="Genomic_DNA"/>
</dbReference>
<dbReference type="InterPro" id="IPR013766">
    <property type="entry name" value="Thioredoxin_domain"/>
</dbReference>
<dbReference type="InterPro" id="IPR050553">
    <property type="entry name" value="Thioredoxin_ResA/DsbE_sf"/>
</dbReference>
<dbReference type="CDD" id="cd02966">
    <property type="entry name" value="TlpA_like_family"/>
    <property type="match status" value="1"/>
</dbReference>
<dbReference type="PANTHER" id="PTHR42852:SF18">
    <property type="entry name" value="CHROMOSOME UNDETERMINED SCAFFOLD_47, WHOLE GENOME SHOTGUN SEQUENCE"/>
    <property type="match status" value="1"/>
</dbReference>
<keyword evidence="5" id="KW-1185">Reference proteome</keyword>
<evidence type="ECO:0000256" key="2">
    <source>
        <dbReference type="SAM" id="SignalP"/>
    </source>
</evidence>
<gene>
    <name evidence="4" type="ORF">Ga0061063_1864</name>
</gene>
<evidence type="ECO:0000313" key="5">
    <source>
        <dbReference type="Proteomes" id="UP000243535"/>
    </source>
</evidence>
<evidence type="ECO:0000259" key="3">
    <source>
        <dbReference type="PROSITE" id="PS51352"/>
    </source>
</evidence>
<keyword evidence="1" id="KW-0676">Redox-active center</keyword>
<dbReference type="GO" id="GO:0016209">
    <property type="term" value="F:antioxidant activity"/>
    <property type="evidence" value="ECO:0007669"/>
    <property type="project" value="InterPro"/>
</dbReference>
<dbReference type="Pfam" id="PF00578">
    <property type="entry name" value="AhpC-TSA"/>
    <property type="match status" value="1"/>
</dbReference>
<dbReference type="PROSITE" id="PS51352">
    <property type="entry name" value="THIOREDOXIN_2"/>
    <property type="match status" value="1"/>
</dbReference>
<keyword evidence="2" id="KW-0732">Signal</keyword>
<reference evidence="5" key="1">
    <citation type="submission" date="2015-08" db="EMBL/GenBank/DDBJ databases">
        <authorList>
            <person name="Varghese N."/>
        </authorList>
    </citation>
    <scope>NUCLEOTIDE SEQUENCE [LARGE SCALE GENOMIC DNA]</scope>
    <source>
        <strain evidence="5">DSM 17901</strain>
    </source>
</reference>
<dbReference type="SUPFAM" id="SSF52833">
    <property type="entry name" value="Thioredoxin-like"/>
    <property type="match status" value="1"/>
</dbReference>
<dbReference type="PANTHER" id="PTHR42852">
    <property type="entry name" value="THIOL:DISULFIDE INTERCHANGE PROTEIN DSBE"/>
    <property type="match status" value="1"/>
</dbReference>
<dbReference type="Gene3D" id="3.40.30.10">
    <property type="entry name" value="Glutaredoxin"/>
    <property type="match status" value="1"/>
</dbReference>
<dbReference type="GO" id="GO:0015036">
    <property type="term" value="F:disulfide oxidoreductase activity"/>
    <property type="evidence" value="ECO:0007669"/>
    <property type="project" value="UniProtKB-ARBA"/>
</dbReference>
<evidence type="ECO:0000313" key="4">
    <source>
        <dbReference type="EMBL" id="CUA83681.1"/>
    </source>
</evidence>
<accession>A0A0K6GY77</accession>
<keyword evidence="4" id="KW-0413">Isomerase</keyword>
<sequence length="157" mass="17010">MIKTCLSLLTAALLSSAALAGPLDTARFTDLSGRSASLTPYRGKVTVVNFWATWCTPCREEMPMMQSLRDRFAGRGLEVVGIALDNPAEVKTFLRLFHIRYPVLMGDADTLETMKALGNPAGGLPYTLILDRSGKPVGKLLGKLSEKTLTQAVEPLL</sequence>
<feature type="domain" description="Thioredoxin" evidence="3">
    <location>
        <begin position="17"/>
        <end position="157"/>
    </location>
</feature>
<evidence type="ECO:0000256" key="1">
    <source>
        <dbReference type="ARBA" id="ARBA00023284"/>
    </source>
</evidence>
<feature type="chain" id="PRO_5005503795" evidence="2">
    <location>
        <begin position="21"/>
        <end position="157"/>
    </location>
</feature>
<dbReference type="STRING" id="375574.GCA_001418035_01656"/>
<organism evidence="4 5">
    <name type="scientific">Gulbenkiania indica</name>
    <dbReference type="NCBI Taxonomy" id="375574"/>
    <lineage>
        <taxon>Bacteria</taxon>
        <taxon>Pseudomonadati</taxon>
        <taxon>Pseudomonadota</taxon>
        <taxon>Betaproteobacteria</taxon>
        <taxon>Neisseriales</taxon>
        <taxon>Chromobacteriaceae</taxon>
        <taxon>Gulbenkiania</taxon>
    </lineage>
</organism>